<dbReference type="SUPFAM" id="SSF55874">
    <property type="entry name" value="ATPase domain of HSP90 chaperone/DNA topoisomerase II/histidine kinase"/>
    <property type="match status" value="1"/>
</dbReference>
<dbReference type="Gene3D" id="3.30.450.40">
    <property type="match status" value="1"/>
</dbReference>
<dbReference type="InterPro" id="IPR005467">
    <property type="entry name" value="His_kinase_dom"/>
</dbReference>
<evidence type="ECO:0000256" key="1">
    <source>
        <dbReference type="ARBA" id="ARBA00000085"/>
    </source>
</evidence>
<dbReference type="EC" id="2.7.13.3" evidence="2"/>
<dbReference type="SMART" id="SM00091">
    <property type="entry name" value="PAS"/>
    <property type="match status" value="6"/>
</dbReference>
<evidence type="ECO:0000256" key="6">
    <source>
        <dbReference type="SAM" id="Coils"/>
    </source>
</evidence>
<sequence length="1323" mass="151480">MKTLDSNLLNSEFFRQIFETSRDGIAIANLEGNFLEANPAFQTLTGYSLEDLRGKSFWSLTPSHWNSVEQKDFEENLLSSGYSQEFEKEYVRKNGSSVPICVKTYVLQDDSKKPVAIWGIIRDISEQKRNEEVREKLYDEIKEGWEALRRIFVLNPFPMAISEIGSGKLLEVNRKFGEQIEYDYDQLVGKTTLELGVWFSPQVRETIVSIMKRDGFVDSVEIPFRTTKGKEFWALFSAQPIEYKGRTALLSITVPMTDRIKEEREKQKLLDEVREKEEILSQIFRMNPSAITLSKDDGTYLEVNERFLEYLGKTKEEVLNKTPLDLGFYYNLEDRALIFQNLREKGIVQNLEVKLKTFNGMIKTILFSARMIESFGEKKILSIGHDISDLRESASNLKNLAQELEKSKSLFQKLFQLVPSALVVTDWEEKTIVDVNERFLEMAKRTREEVIGKTTPEIHIWDKSGNFRAEVYEALSKTGEVKNLESVYQASDGEVVPILYSARIIEINGRKQVISLATDISEKKKSEEDRRRLDEELRLSKDLFEKLFQLTPAAVSLSELETGIYRQINQSYCDLIGYTREQIIGKSSMELGIWRTPIDRAKLKKELEEKGWTASLEATIQTSDGTLKHVLSGNRVFQLDGKPMLLALLIDVTDKKAMELERNEYFAKMQESKDLFEMIFEMNPDTITINNLSNGSYVQVNEHFSEMLEYTKEEVIDKIPIDIGIWNDPRERDKVVSILRDEGIIRDYEVQFKKKSGEIVDTLFSARRIKIGEEPIAIAITRDITQQKAASREREEQTRRIALHAQALMEIATDSEFASGNLEAGTKKIVLMVSEVADCDRVSIWIFPKENPNLWTMFAGWDRKDQAYMPRIELDMSEYPTYFEAIRSDRFVDASDVIQDPRTSELAETYSKPNGISSLLDAPFFLRGKIKGVVCLEHRGEQRRWKGYEKQFVVTVAEQVTQLLLNAERKEAKEELEKAVKVRTSELAKALENLQKTQEQLILSEKMAALGQLVAGIAHEINNPLGAIAALSGELRAYLNSSADRMETLSPEFVKVSSEFIHDLSELIRRGIESKEAMLSRENKKAAMASIKSKLTELGFENPHDIADRLLDNGLPLALEEFSALFSDPARYPLIKFALEEIHTYRNILSIRLAVDRTSKIVYALKNYAHIDTEESRGKVLTNLAENIETVLTIYHNKIKSGVDVELDFPTRPTIEAYPDDLVQVWTNLIYNALQAMRFKGKIKISIEDRKDEVKVSIQDNGPGIPRDVREKIFDPFFTTKGPGEGSGLGLDISRRIVKKHDGRIELESEPGRTIFHVILPKK</sequence>
<evidence type="ECO:0000256" key="5">
    <source>
        <dbReference type="ARBA" id="ARBA00022777"/>
    </source>
</evidence>
<dbReference type="SUPFAM" id="SSF55781">
    <property type="entry name" value="GAF domain-like"/>
    <property type="match status" value="1"/>
</dbReference>
<feature type="domain" description="PAS" evidence="8">
    <location>
        <begin position="10"/>
        <end position="81"/>
    </location>
</feature>
<dbReference type="InterPro" id="IPR052162">
    <property type="entry name" value="Sensor_kinase/Photoreceptor"/>
</dbReference>
<dbReference type="Gene3D" id="3.30.450.20">
    <property type="entry name" value="PAS domain"/>
    <property type="match status" value="6"/>
</dbReference>
<evidence type="ECO:0000313" key="10">
    <source>
        <dbReference type="EMBL" id="RHX79728.1"/>
    </source>
</evidence>
<reference evidence="10 11" key="2">
    <citation type="journal article" date="2020" name="Int. J. Syst. Evol. Microbiol.">
        <title>Leptospira yasudae sp. nov. and Leptospira stimsonii sp. nov., two new species of the pathogenic group isolated from environmental sources.</title>
        <authorList>
            <person name="Casanovas-Massana A."/>
            <person name="Hamond C."/>
            <person name="Santos L.A."/>
            <person name="de Oliveira D."/>
            <person name="Hacker K.P."/>
            <person name="Balassiano I."/>
            <person name="Costa F."/>
            <person name="Medeiros M.A."/>
            <person name="Reis M.G."/>
            <person name="Ko A.I."/>
            <person name="Wunder E.A."/>
        </authorList>
    </citation>
    <scope>NUCLEOTIDE SEQUENCE [LARGE SCALE GENOMIC DNA]</scope>
    <source>
        <strain evidence="10 11">B21</strain>
    </source>
</reference>
<dbReference type="PRINTS" id="PR00344">
    <property type="entry name" value="BCTRLSENSOR"/>
</dbReference>
<dbReference type="InterPro" id="IPR035965">
    <property type="entry name" value="PAS-like_dom_sf"/>
</dbReference>
<dbReference type="SMART" id="SM00086">
    <property type="entry name" value="PAC"/>
    <property type="match status" value="6"/>
</dbReference>
<dbReference type="SUPFAM" id="SSF55785">
    <property type="entry name" value="PYP-like sensor domain (PAS domain)"/>
    <property type="match status" value="6"/>
</dbReference>
<dbReference type="Proteomes" id="UP000285569">
    <property type="component" value="Unassembled WGS sequence"/>
</dbReference>
<comment type="catalytic activity">
    <reaction evidence="1">
        <text>ATP + protein L-histidine = ADP + protein N-phospho-L-histidine.</text>
        <dbReference type="EC" id="2.7.13.3"/>
    </reaction>
</comment>
<dbReference type="CDD" id="cd00082">
    <property type="entry name" value="HisKA"/>
    <property type="match status" value="1"/>
</dbReference>
<dbReference type="InterPro" id="IPR003594">
    <property type="entry name" value="HATPase_dom"/>
</dbReference>
<keyword evidence="11" id="KW-1185">Reference proteome</keyword>
<reference evidence="11" key="1">
    <citation type="submission" date="2018-05" db="EMBL/GenBank/DDBJ databases">
        <title>Leptospira yasudae sp. nov. and Leptospira stimsonii sp. nov., two pathogenic species of the genus Leptospira isolated from environmental sources.</title>
        <authorList>
            <person name="Casanovas-Massana A."/>
            <person name="Hamond C."/>
            <person name="Santos L.A."/>
            <person name="Hacker K.P."/>
            <person name="Balassiano I."/>
            <person name="Medeiros M.A."/>
            <person name="Reis M.G."/>
            <person name="Ko A.I."/>
            <person name="Wunder E.A."/>
        </authorList>
    </citation>
    <scope>NUCLEOTIDE SEQUENCE [LARGE SCALE GENOMIC DNA]</scope>
    <source>
        <strain evidence="11">B21</strain>
    </source>
</reference>
<dbReference type="PANTHER" id="PTHR43304">
    <property type="entry name" value="PHYTOCHROME-LIKE PROTEIN CPH1"/>
    <property type="match status" value="1"/>
</dbReference>
<feature type="domain" description="PAS" evidence="8">
    <location>
        <begin position="540"/>
        <end position="609"/>
    </location>
</feature>
<keyword evidence="3" id="KW-0597">Phosphoprotein</keyword>
<feature type="domain" description="PAS" evidence="8">
    <location>
        <begin position="407"/>
        <end position="454"/>
    </location>
</feature>
<dbReference type="PROSITE" id="PS50109">
    <property type="entry name" value="HIS_KIN"/>
    <property type="match status" value="1"/>
</dbReference>
<evidence type="ECO:0000256" key="2">
    <source>
        <dbReference type="ARBA" id="ARBA00012438"/>
    </source>
</evidence>
<feature type="coiled-coil region" evidence="6">
    <location>
        <begin position="957"/>
        <end position="1007"/>
    </location>
</feature>
<feature type="domain" description="PAC" evidence="9">
    <location>
        <begin position="84"/>
        <end position="136"/>
    </location>
</feature>
<name>A0ABX9M2N8_9LEPT</name>
<gene>
    <name evidence="10" type="ORF">DLM77_12715</name>
</gene>
<dbReference type="SMART" id="SM00387">
    <property type="entry name" value="HATPase_c"/>
    <property type="match status" value="1"/>
</dbReference>
<dbReference type="InterPro" id="IPR000014">
    <property type="entry name" value="PAS"/>
</dbReference>
<evidence type="ECO:0000259" key="7">
    <source>
        <dbReference type="PROSITE" id="PS50109"/>
    </source>
</evidence>
<dbReference type="InterPro" id="IPR004358">
    <property type="entry name" value="Sig_transdc_His_kin-like_C"/>
</dbReference>
<dbReference type="NCBIfam" id="TIGR00229">
    <property type="entry name" value="sensory_box"/>
    <property type="match status" value="6"/>
</dbReference>
<dbReference type="PROSITE" id="PS50113">
    <property type="entry name" value="PAC"/>
    <property type="match status" value="3"/>
</dbReference>
<dbReference type="Pfam" id="PF13426">
    <property type="entry name" value="PAS_9"/>
    <property type="match status" value="6"/>
</dbReference>
<dbReference type="InterPro" id="IPR029016">
    <property type="entry name" value="GAF-like_dom_sf"/>
</dbReference>
<dbReference type="PANTHER" id="PTHR43304:SF1">
    <property type="entry name" value="PAC DOMAIN-CONTAINING PROTEIN"/>
    <property type="match status" value="1"/>
</dbReference>
<evidence type="ECO:0000313" key="11">
    <source>
        <dbReference type="Proteomes" id="UP000285569"/>
    </source>
</evidence>
<dbReference type="InterPro" id="IPR036097">
    <property type="entry name" value="HisK_dim/P_sf"/>
</dbReference>
<dbReference type="Gene3D" id="3.30.565.10">
    <property type="entry name" value="Histidine kinase-like ATPase, C-terminal domain"/>
    <property type="match status" value="1"/>
</dbReference>
<dbReference type="InterPro" id="IPR003018">
    <property type="entry name" value="GAF"/>
</dbReference>
<proteinExistence type="predicted"/>
<dbReference type="RefSeq" id="WP_118956407.1">
    <property type="nucleotide sequence ID" value="NZ_QHCR01000005.1"/>
</dbReference>
<keyword evidence="4" id="KW-0808">Transferase</keyword>
<dbReference type="CDD" id="cd00130">
    <property type="entry name" value="PAS"/>
    <property type="match status" value="6"/>
</dbReference>
<organism evidence="10 11">
    <name type="scientific">Leptospira yasudae</name>
    <dbReference type="NCBI Taxonomy" id="2202201"/>
    <lineage>
        <taxon>Bacteria</taxon>
        <taxon>Pseudomonadati</taxon>
        <taxon>Spirochaetota</taxon>
        <taxon>Spirochaetia</taxon>
        <taxon>Leptospirales</taxon>
        <taxon>Leptospiraceae</taxon>
        <taxon>Leptospira</taxon>
    </lineage>
</organism>
<comment type="caution">
    <text evidence="10">The sequence shown here is derived from an EMBL/GenBank/DDBJ whole genome shotgun (WGS) entry which is preliminary data.</text>
</comment>
<accession>A0ABX9M2N8</accession>
<dbReference type="InterPro" id="IPR003661">
    <property type="entry name" value="HisK_dim/P_dom"/>
</dbReference>
<dbReference type="PROSITE" id="PS50112">
    <property type="entry name" value="PAS"/>
    <property type="match status" value="4"/>
</dbReference>
<dbReference type="Pfam" id="PF02518">
    <property type="entry name" value="HATPase_c"/>
    <property type="match status" value="1"/>
</dbReference>
<feature type="domain" description="Histidine kinase" evidence="7">
    <location>
        <begin position="1125"/>
        <end position="1323"/>
    </location>
</feature>
<evidence type="ECO:0000259" key="8">
    <source>
        <dbReference type="PROSITE" id="PS50112"/>
    </source>
</evidence>
<dbReference type="SMART" id="SM00065">
    <property type="entry name" value="GAF"/>
    <property type="match status" value="1"/>
</dbReference>
<dbReference type="EMBL" id="QHCR01000005">
    <property type="protein sequence ID" value="RHX79728.1"/>
    <property type="molecule type" value="Genomic_DNA"/>
</dbReference>
<evidence type="ECO:0000259" key="9">
    <source>
        <dbReference type="PROSITE" id="PS50113"/>
    </source>
</evidence>
<feature type="domain" description="PAC" evidence="9">
    <location>
        <begin position="746"/>
        <end position="796"/>
    </location>
</feature>
<keyword evidence="5 10" id="KW-0418">Kinase</keyword>
<dbReference type="SUPFAM" id="SSF47384">
    <property type="entry name" value="Homodimeric domain of signal transducing histidine kinase"/>
    <property type="match status" value="1"/>
</dbReference>
<protein>
    <recommendedName>
        <fullName evidence="2">histidine kinase</fullName>
        <ecNumber evidence="2">2.7.13.3</ecNumber>
    </recommendedName>
</protein>
<keyword evidence="6" id="KW-0175">Coiled coil</keyword>
<dbReference type="Pfam" id="PF01590">
    <property type="entry name" value="GAF"/>
    <property type="match status" value="1"/>
</dbReference>
<feature type="domain" description="PAC" evidence="9">
    <location>
        <begin position="482"/>
        <end position="532"/>
    </location>
</feature>
<dbReference type="InterPro" id="IPR000700">
    <property type="entry name" value="PAS-assoc_C"/>
</dbReference>
<evidence type="ECO:0000256" key="3">
    <source>
        <dbReference type="ARBA" id="ARBA00022553"/>
    </source>
</evidence>
<evidence type="ECO:0000256" key="4">
    <source>
        <dbReference type="ARBA" id="ARBA00022679"/>
    </source>
</evidence>
<dbReference type="InterPro" id="IPR001610">
    <property type="entry name" value="PAC"/>
</dbReference>
<feature type="domain" description="PAS" evidence="8">
    <location>
        <begin position="276"/>
        <end position="344"/>
    </location>
</feature>
<dbReference type="InterPro" id="IPR036890">
    <property type="entry name" value="HATPase_C_sf"/>
</dbReference>
<dbReference type="Gene3D" id="1.10.287.130">
    <property type="match status" value="1"/>
</dbReference>
<dbReference type="GO" id="GO:0016301">
    <property type="term" value="F:kinase activity"/>
    <property type="evidence" value="ECO:0007669"/>
    <property type="project" value="UniProtKB-KW"/>
</dbReference>